<evidence type="ECO:0000256" key="1">
    <source>
        <dbReference type="SAM" id="MobiDB-lite"/>
    </source>
</evidence>
<proteinExistence type="predicted"/>
<evidence type="ECO:0000313" key="3">
    <source>
        <dbReference type="Proteomes" id="UP000298416"/>
    </source>
</evidence>
<dbReference type="EMBL" id="PNBA02000017">
    <property type="protein sequence ID" value="KAG6394218.1"/>
    <property type="molecule type" value="Genomic_DNA"/>
</dbReference>
<evidence type="ECO:0000313" key="2">
    <source>
        <dbReference type="EMBL" id="KAG6394218.1"/>
    </source>
</evidence>
<feature type="region of interest" description="Disordered" evidence="1">
    <location>
        <begin position="27"/>
        <end position="46"/>
    </location>
</feature>
<keyword evidence="3" id="KW-1185">Reference proteome</keyword>
<reference evidence="2" key="1">
    <citation type="submission" date="2018-01" db="EMBL/GenBank/DDBJ databases">
        <authorList>
            <person name="Mao J.F."/>
        </authorList>
    </citation>
    <scope>NUCLEOTIDE SEQUENCE</scope>
    <source>
        <strain evidence="2">Huo1</strain>
        <tissue evidence="2">Leaf</tissue>
    </source>
</reference>
<dbReference type="PANTHER" id="PTHR33156">
    <property type="entry name" value="OS02G0230000 PROTEIN"/>
    <property type="match status" value="1"/>
</dbReference>
<name>A0A8X8WH85_SALSN</name>
<reference evidence="2" key="2">
    <citation type="submission" date="2020-08" db="EMBL/GenBank/DDBJ databases">
        <title>Plant Genome Project.</title>
        <authorList>
            <person name="Zhang R.-G."/>
        </authorList>
    </citation>
    <scope>NUCLEOTIDE SEQUENCE</scope>
    <source>
        <strain evidence="2">Huo1</strain>
        <tissue evidence="2">Leaf</tissue>
    </source>
</reference>
<sequence length="169" mass="18121">MASCARNLVQRSSNTAKTLLFRSQSSHSVPAGAPKLSGFASTSPRPRPFFSSTSRLPVELGCGESLMPLHSATASALLKSMLSSKVGRWGYLSEGTALESLLRNTTITGPTCLLGGLSFEIQSVLILMRPFWKGKLDMIIAYGLKDDCGSSTFAFLDPSHIASRFVMSL</sequence>
<comment type="caution">
    <text evidence="2">The sequence shown here is derived from an EMBL/GenBank/DDBJ whole genome shotgun (WGS) entry which is preliminary data.</text>
</comment>
<dbReference type="GO" id="GO:0005739">
    <property type="term" value="C:mitochondrion"/>
    <property type="evidence" value="ECO:0007669"/>
    <property type="project" value="TreeGrafter"/>
</dbReference>
<protein>
    <recommendedName>
        <fullName evidence="4">Protein NUCLEAR FUSION DEFECTIVE 6, chloroplastic/mitochondrial-like</fullName>
    </recommendedName>
</protein>
<accession>A0A8X8WH85</accession>
<dbReference type="InterPro" id="IPR043459">
    <property type="entry name" value="NFD6/NOXY2-like"/>
</dbReference>
<dbReference type="AlphaFoldDB" id="A0A8X8WH85"/>
<organism evidence="2">
    <name type="scientific">Salvia splendens</name>
    <name type="common">Scarlet sage</name>
    <dbReference type="NCBI Taxonomy" id="180675"/>
    <lineage>
        <taxon>Eukaryota</taxon>
        <taxon>Viridiplantae</taxon>
        <taxon>Streptophyta</taxon>
        <taxon>Embryophyta</taxon>
        <taxon>Tracheophyta</taxon>
        <taxon>Spermatophyta</taxon>
        <taxon>Magnoliopsida</taxon>
        <taxon>eudicotyledons</taxon>
        <taxon>Gunneridae</taxon>
        <taxon>Pentapetalae</taxon>
        <taxon>asterids</taxon>
        <taxon>lamiids</taxon>
        <taxon>Lamiales</taxon>
        <taxon>Lamiaceae</taxon>
        <taxon>Nepetoideae</taxon>
        <taxon>Mentheae</taxon>
        <taxon>Salviinae</taxon>
        <taxon>Salvia</taxon>
        <taxon>Salvia subgen. Calosphace</taxon>
        <taxon>core Calosphace</taxon>
    </lineage>
</organism>
<evidence type="ECO:0008006" key="4">
    <source>
        <dbReference type="Google" id="ProtNLM"/>
    </source>
</evidence>
<dbReference type="Proteomes" id="UP000298416">
    <property type="component" value="Unassembled WGS sequence"/>
</dbReference>
<gene>
    <name evidence="2" type="ORF">SASPL_144799</name>
</gene>
<dbReference type="PANTHER" id="PTHR33156:SF2">
    <property type="entry name" value="OS01G0738000 PROTEIN"/>
    <property type="match status" value="1"/>
</dbReference>